<sequence length="79" mass="8682">YQQGVETSQQQLTSSPLWLHNEYHTHPAEDRQISSSTSDNLGLEKCWASSNHLVLRYTIPGTASLLAGRTASPTSLLEA</sequence>
<protein>
    <submittedName>
        <fullName evidence="1">Uncharacterized protein</fullName>
    </submittedName>
</protein>
<name>A0A8J5K6G9_HOMAM</name>
<reference evidence="1" key="1">
    <citation type="journal article" date="2021" name="Sci. Adv.">
        <title>The American lobster genome reveals insights on longevity, neural, and immune adaptations.</title>
        <authorList>
            <person name="Polinski J.M."/>
            <person name="Zimin A.V."/>
            <person name="Clark K.F."/>
            <person name="Kohn A.B."/>
            <person name="Sadowski N."/>
            <person name="Timp W."/>
            <person name="Ptitsyn A."/>
            <person name="Khanna P."/>
            <person name="Romanova D.Y."/>
            <person name="Williams P."/>
            <person name="Greenwood S.J."/>
            <person name="Moroz L.L."/>
            <person name="Walt D.R."/>
            <person name="Bodnar A.G."/>
        </authorList>
    </citation>
    <scope>NUCLEOTIDE SEQUENCE</scope>
    <source>
        <strain evidence="1">GMGI-L3</strain>
    </source>
</reference>
<gene>
    <name evidence="1" type="ORF">Hamer_G028069</name>
</gene>
<organism evidence="1 2">
    <name type="scientific">Homarus americanus</name>
    <name type="common">American lobster</name>
    <dbReference type="NCBI Taxonomy" id="6706"/>
    <lineage>
        <taxon>Eukaryota</taxon>
        <taxon>Metazoa</taxon>
        <taxon>Ecdysozoa</taxon>
        <taxon>Arthropoda</taxon>
        <taxon>Crustacea</taxon>
        <taxon>Multicrustacea</taxon>
        <taxon>Malacostraca</taxon>
        <taxon>Eumalacostraca</taxon>
        <taxon>Eucarida</taxon>
        <taxon>Decapoda</taxon>
        <taxon>Pleocyemata</taxon>
        <taxon>Astacidea</taxon>
        <taxon>Nephropoidea</taxon>
        <taxon>Nephropidae</taxon>
        <taxon>Homarus</taxon>
    </lineage>
</organism>
<evidence type="ECO:0000313" key="2">
    <source>
        <dbReference type="Proteomes" id="UP000747542"/>
    </source>
</evidence>
<evidence type="ECO:0000313" key="1">
    <source>
        <dbReference type="EMBL" id="KAG7168671.1"/>
    </source>
</evidence>
<accession>A0A8J5K6G9</accession>
<dbReference type="AlphaFoldDB" id="A0A8J5K6G9"/>
<dbReference type="EMBL" id="JAHLQT010019656">
    <property type="protein sequence ID" value="KAG7168671.1"/>
    <property type="molecule type" value="Genomic_DNA"/>
</dbReference>
<feature type="non-terminal residue" evidence="1">
    <location>
        <position position="1"/>
    </location>
</feature>
<proteinExistence type="predicted"/>
<dbReference type="Proteomes" id="UP000747542">
    <property type="component" value="Unassembled WGS sequence"/>
</dbReference>
<keyword evidence="2" id="KW-1185">Reference proteome</keyword>
<comment type="caution">
    <text evidence="1">The sequence shown here is derived from an EMBL/GenBank/DDBJ whole genome shotgun (WGS) entry which is preliminary data.</text>
</comment>